<evidence type="ECO:0000313" key="2">
    <source>
        <dbReference type="Proteomes" id="UP000285201"/>
    </source>
</evidence>
<dbReference type="InterPro" id="IPR024540">
    <property type="entry name" value="DUF3879"/>
</dbReference>
<reference evidence="1 2" key="1">
    <citation type="submission" date="2018-08" db="EMBL/GenBank/DDBJ databases">
        <title>A genome reference for cultivated species of the human gut microbiota.</title>
        <authorList>
            <person name="Zou Y."/>
            <person name="Xue W."/>
            <person name="Luo G."/>
        </authorList>
    </citation>
    <scope>NUCLEOTIDE SEQUENCE [LARGE SCALE GENOMIC DNA]</scope>
    <source>
        <strain evidence="1 2">AF36-7BH</strain>
    </source>
</reference>
<proteinExistence type="predicted"/>
<accession>A0A415M9U3</accession>
<dbReference type="AlphaFoldDB" id="A0A415M9U3"/>
<protein>
    <submittedName>
        <fullName evidence="1">Uncharacterized protein</fullName>
    </submittedName>
</protein>
<dbReference type="RefSeq" id="WP_022516718.1">
    <property type="nucleotide sequence ID" value="NZ_QROY01000009.1"/>
</dbReference>
<dbReference type="Proteomes" id="UP000285201">
    <property type="component" value="Unassembled WGS sequence"/>
</dbReference>
<name>A0A415M9U3_9FIRM</name>
<comment type="caution">
    <text evidence="1">The sequence shown here is derived from an EMBL/GenBank/DDBJ whole genome shotgun (WGS) entry which is preliminary data.</text>
</comment>
<dbReference type="Pfam" id="PF12995">
    <property type="entry name" value="DUF3879"/>
    <property type="match status" value="1"/>
</dbReference>
<dbReference type="EMBL" id="QROY01000009">
    <property type="protein sequence ID" value="RHL66889.1"/>
    <property type="molecule type" value="Genomic_DNA"/>
</dbReference>
<evidence type="ECO:0000313" key="1">
    <source>
        <dbReference type="EMBL" id="RHL66889.1"/>
    </source>
</evidence>
<gene>
    <name evidence="1" type="ORF">DW007_10935</name>
</gene>
<organism evidence="1 2">
    <name type="scientific">Lachnospira eligens</name>
    <dbReference type="NCBI Taxonomy" id="39485"/>
    <lineage>
        <taxon>Bacteria</taxon>
        <taxon>Bacillati</taxon>
        <taxon>Bacillota</taxon>
        <taxon>Clostridia</taxon>
        <taxon>Lachnospirales</taxon>
        <taxon>Lachnospiraceae</taxon>
        <taxon>Lachnospira</taxon>
    </lineage>
</organism>
<sequence length="230" mass="25465">MSKITDYSFLFHSMFGTKSTKGASAIGSFQLSQLNSSSVQAQLRAAGIDTNSKQYKAAIKQMMSNANGAMYGNIQGIKNLMKSYDKDGDYIDPTTGLAGLLVTEENEGSRKRIITIPESSKDEMFEQTKKEFLRENGVLNGDTTKRSDVYTNMYHKVQKNDRLAAGYTMQQYERAYRQAFLDAARKADPKWEIGKPVPFGVLDGITRESVESTLANSGSGFVKKSIDVSI</sequence>